<evidence type="ECO:0000313" key="14">
    <source>
        <dbReference type="Proteomes" id="UP000243884"/>
    </source>
</evidence>
<accession>A0A1W1YLT0</accession>
<dbReference type="GO" id="GO:0008408">
    <property type="term" value="F:3'-5' exonuclease activity"/>
    <property type="evidence" value="ECO:0007669"/>
    <property type="project" value="InterPro"/>
</dbReference>
<dbReference type="Gene3D" id="3.20.20.140">
    <property type="entry name" value="Metal-dependent hydrolases"/>
    <property type="match status" value="1"/>
</dbReference>
<dbReference type="Proteomes" id="UP000243884">
    <property type="component" value="Unassembled WGS sequence"/>
</dbReference>
<dbReference type="PANTHER" id="PTHR32294">
    <property type="entry name" value="DNA POLYMERASE III SUBUNIT ALPHA"/>
    <property type="match status" value="1"/>
</dbReference>
<dbReference type="Pfam" id="PF02811">
    <property type="entry name" value="PHP"/>
    <property type="match status" value="1"/>
</dbReference>
<keyword evidence="8" id="KW-0239">DNA-directed DNA polymerase</keyword>
<dbReference type="InterPro" id="IPR029460">
    <property type="entry name" value="DNAPol_HHH"/>
</dbReference>
<dbReference type="NCBIfam" id="TIGR00594">
    <property type="entry name" value="polc"/>
    <property type="match status" value="1"/>
</dbReference>
<protein>
    <recommendedName>
        <fullName evidence="4">DNA polymerase III subunit alpha</fullName>
        <ecNumber evidence="3">2.7.7.7</ecNumber>
    </recommendedName>
</protein>
<dbReference type="Gene3D" id="1.10.150.870">
    <property type="match status" value="1"/>
</dbReference>
<dbReference type="Gene3D" id="2.40.50.140">
    <property type="entry name" value="Nucleic acid-binding proteins"/>
    <property type="match status" value="1"/>
</dbReference>
<dbReference type="Pfam" id="PF01336">
    <property type="entry name" value="tRNA_anti-codon"/>
    <property type="match status" value="1"/>
</dbReference>
<dbReference type="GO" id="GO:0003676">
    <property type="term" value="F:nucleic acid binding"/>
    <property type="evidence" value="ECO:0007669"/>
    <property type="project" value="InterPro"/>
</dbReference>
<dbReference type="EC" id="2.7.7.7" evidence="3"/>
<gene>
    <name evidence="13" type="ORF">SAMN04487984_0811</name>
</gene>
<dbReference type="GO" id="GO:0005737">
    <property type="term" value="C:cytoplasm"/>
    <property type="evidence" value="ECO:0007669"/>
    <property type="project" value="UniProtKB-SubCell"/>
</dbReference>
<dbReference type="InterPro" id="IPR012340">
    <property type="entry name" value="NA-bd_OB-fold"/>
</dbReference>
<evidence type="ECO:0000256" key="1">
    <source>
        <dbReference type="ARBA" id="ARBA00004496"/>
    </source>
</evidence>
<dbReference type="PANTHER" id="PTHR32294:SF0">
    <property type="entry name" value="DNA POLYMERASE III SUBUNIT ALPHA"/>
    <property type="match status" value="1"/>
</dbReference>
<proteinExistence type="inferred from homology"/>
<dbReference type="InterPro" id="IPR011708">
    <property type="entry name" value="DNA_pol3_alpha_NTPase_dom"/>
</dbReference>
<evidence type="ECO:0000256" key="9">
    <source>
        <dbReference type="ARBA" id="ARBA00025611"/>
    </source>
</evidence>
<reference evidence="14" key="1">
    <citation type="submission" date="2017-04" db="EMBL/GenBank/DDBJ databases">
        <authorList>
            <person name="Varghese N."/>
            <person name="Submissions S."/>
        </authorList>
    </citation>
    <scope>NUCLEOTIDE SEQUENCE [LARGE SCALE GENOMIC DNA]</scope>
    <source>
        <strain evidence="14">DSM 21500</strain>
    </source>
</reference>
<dbReference type="InterPro" id="IPR040982">
    <property type="entry name" value="DNA_pol3_finger"/>
</dbReference>
<comment type="function">
    <text evidence="9">DNA polymerase III is a complex, multichain enzyme responsible for most of the replicative synthesis in bacteria. This DNA polymerase also exhibits 3' to 5' exonuclease activity. The alpha chain is the DNA polymerase.</text>
</comment>
<keyword evidence="7" id="KW-0235">DNA replication</keyword>
<evidence type="ECO:0000256" key="10">
    <source>
        <dbReference type="ARBA" id="ARBA00026073"/>
    </source>
</evidence>
<dbReference type="GO" id="GO:0003887">
    <property type="term" value="F:DNA-directed DNA polymerase activity"/>
    <property type="evidence" value="ECO:0007669"/>
    <property type="project" value="UniProtKB-KW"/>
</dbReference>
<keyword evidence="6" id="KW-0548">Nucleotidyltransferase</keyword>
<dbReference type="InterPro" id="IPR003141">
    <property type="entry name" value="Pol/His_phosphatase_N"/>
</dbReference>
<feature type="domain" description="Polymerase/histidinol phosphatase N-terminal" evidence="12">
    <location>
        <begin position="3"/>
        <end position="70"/>
    </location>
</feature>
<comment type="subunit">
    <text evidence="10">DNA polymerase III contains a core (composed of alpha, epsilon and theta chains) that associates with a tau subunit. This core dimerizes to form the POLIII' complex. PolIII' associates with the gamma complex (composed of gamma, delta, delta', psi and chi chains) and with the beta chain to form the complete DNA polymerase III complex.</text>
</comment>
<dbReference type="OrthoDB" id="9803237at2"/>
<keyword evidence="14" id="KW-1185">Reference proteome</keyword>
<evidence type="ECO:0000256" key="5">
    <source>
        <dbReference type="ARBA" id="ARBA00022679"/>
    </source>
</evidence>
<sequence>MIAPLQVISAYSLLQSPLSISEYITRGEELHYQALGLADVNVLYGALAFYRECVRKQIKPLIGLTIDFSVYDSLLNNHKLIIYAKNYAGYQSLMQISTYLQCESHVKVTDIESILFTNGENLIVIFEANNGPHMAGIKTNDFEQAAQIVHHYRSHLPQDHLYIGLNAQSRAYYHLEAINNLSKKLQVPLIATPEISYLYPDDMLAEIILKAINRNETVDDFETVLSQKGVQYLESPDEVKRKYTQLHQEEALEQLEKVVQMMDLEMPKQETLLPEFPLPDDVNSAGEYLKNLAFSGLSSQIKQPTTEYTQRLTYELQVIHEMGYDDYFLIVWDVLAYARKQHIMLGAGRGSAAGSLVAFSLGITGVDPIKNDLLFERFLNPERQNMPDIDLDFPDNRRQDILNYVYHKYGQDHVAQIATFGTFAARKAIRDVGSALGKSQETLSQWANTIPKTGNNSLESVFKASDRLRTLIHQETQGELWFKLAKRIEGLPRHVSTHAAGVIISKSPLRDHLPLQQGNHGIWNSQFTMNDVESLGLLKMDFLSLINLTILQKATQSASRLAGKSLNPKAFDQNDDQVYALFRRAETFGVFQFESEGIRQVLRRVQPTSMDDIAAVNALYRPGPMQQIDHFVKRKHGQEPITYPHPDLEPILAPTYGIMVYQEQVMQVTQKIAGFTLGQADLLRRAMSKKKLAIMSEMKGQFIEGAKSKGYTEDTAVTIYNYIEAFANYGFNKSHAYAYSYLAYQLAWLKVHYPTAFYYGNLEVVNTFDKKGSQLLAEAKQKDVLINIPDINQSYVNLQVVNEQTLQLGLQNIKGLPKQVAKEIVQGRQMNGKYKDLFQFVNRLPKTVIKEEHLIRLAKSGAFDGMAFNRRTIIEEAIPKLLAHVQLFGQNNTQQTQLSFDAELENDELFMPQISPCREYSDRELMTGEIETLGQAFSVNIYERYTIFFRKGLLTPIERLKSGDKAWIIGEIVDFKRIRTKKGDPMAFATLEDETGAISLTLFPQTYIDEASRVHMQAQLCCYGRVEMRNGQLQMIVQKTQLLNKELYSHLLQKISHSPFRTALKIKVTDRETASKSKSELVHIIKKNPGKVRLHFTLEQEKEKYWLADKFNVQLNAEMLSELANLYGQANIKLE</sequence>
<dbReference type="InterPro" id="IPR041931">
    <property type="entry name" value="DNA_pol3_alpha_thumb_dom"/>
</dbReference>
<organism evidence="13 14">
    <name type="scientific">Aerococcus suis</name>
    <dbReference type="NCBI Taxonomy" id="371602"/>
    <lineage>
        <taxon>Bacteria</taxon>
        <taxon>Bacillati</taxon>
        <taxon>Bacillota</taxon>
        <taxon>Bacilli</taxon>
        <taxon>Lactobacillales</taxon>
        <taxon>Aerococcaceae</taxon>
        <taxon>Aerococcus</taxon>
    </lineage>
</organism>
<dbReference type="InterPro" id="IPR004013">
    <property type="entry name" value="PHP_dom"/>
</dbReference>
<comment type="catalytic activity">
    <reaction evidence="11">
        <text>DNA(n) + a 2'-deoxyribonucleoside 5'-triphosphate = DNA(n+1) + diphosphate</text>
        <dbReference type="Rhea" id="RHEA:22508"/>
        <dbReference type="Rhea" id="RHEA-COMP:17339"/>
        <dbReference type="Rhea" id="RHEA-COMP:17340"/>
        <dbReference type="ChEBI" id="CHEBI:33019"/>
        <dbReference type="ChEBI" id="CHEBI:61560"/>
        <dbReference type="ChEBI" id="CHEBI:173112"/>
        <dbReference type="EC" id="2.7.7.7"/>
    </reaction>
</comment>
<evidence type="ECO:0000256" key="6">
    <source>
        <dbReference type="ARBA" id="ARBA00022695"/>
    </source>
</evidence>
<dbReference type="STRING" id="371602.SAMN04487984_0811"/>
<evidence type="ECO:0000259" key="12">
    <source>
        <dbReference type="SMART" id="SM00481"/>
    </source>
</evidence>
<evidence type="ECO:0000256" key="4">
    <source>
        <dbReference type="ARBA" id="ARBA00019114"/>
    </source>
</evidence>
<evidence type="ECO:0000256" key="2">
    <source>
        <dbReference type="ARBA" id="ARBA00009496"/>
    </source>
</evidence>
<dbReference type="CDD" id="cd07431">
    <property type="entry name" value="PHP_PolIIIA"/>
    <property type="match status" value="1"/>
</dbReference>
<dbReference type="RefSeq" id="WP_084098848.1">
    <property type="nucleotide sequence ID" value="NZ_FWXK01000003.1"/>
</dbReference>
<evidence type="ECO:0000313" key="13">
    <source>
        <dbReference type="EMBL" id="SMC37104.1"/>
    </source>
</evidence>
<dbReference type="InterPro" id="IPR004805">
    <property type="entry name" value="DnaE2/DnaE/PolC"/>
</dbReference>
<dbReference type="SUPFAM" id="SSF50249">
    <property type="entry name" value="Nucleic acid-binding proteins"/>
    <property type="match status" value="1"/>
</dbReference>
<evidence type="ECO:0000256" key="3">
    <source>
        <dbReference type="ARBA" id="ARBA00012417"/>
    </source>
</evidence>
<comment type="similarity">
    <text evidence="2">Belongs to the DNA polymerase type-C family. DnaE subfamily.</text>
</comment>
<evidence type="ECO:0000256" key="7">
    <source>
        <dbReference type="ARBA" id="ARBA00022705"/>
    </source>
</evidence>
<name>A0A1W1YLT0_9LACT</name>
<comment type="subcellular location">
    <subcellularLocation>
        <location evidence="1">Cytoplasm</location>
    </subcellularLocation>
</comment>
<evidence type="ECO:0000256" key="11">
    <source>
        <dbReference type="ARBA" id="ARBA00049244"/>
    </source>
</evidence>
<dbReference type="SMART" id="SM00481">
    <property type="entry name" value="POLIIIAc"/>
    <property type="match status" value="1"/>
</dbReference>
<dbReference type="Pfam" id="PF14579">
    <property type="entry name" value="HHH_6"/>
    <property type="match status" value="1"/>
</dbReference>
<dbReference type="CDD" id="cd04485">
    <property type="entry name" value="DnaE_OBF"/>
    <property type="match status" value="1"/>
</dbReference>
<evidence type="ECO:0000256" key="8">
    <source>
        <dbReference type="ARBA" id="ARBA00022932"/>
    </source>
</evidence>
<keyword evidence="5" id="KW-0808">Transferase</keyword>
<dbReference type="GO" id="GO:0006260">
    <property type="term" value="P:DNA replication"/>
    <property type="evidence" value="ECO:0007669"/>
    <property type="project" value="UniProtKB-KW"/>
</dbReference>
<dbReference type="InterPro" id="IPR004365">
    <property type="entry name" value="NA-bd_OB_tRNA"/>
</dbReference>
<dbReference type="Pfam" id="PF07733">
    <property type="entry name" value="DNA_pol3_alpha"/>
    <property type="match status" value="1"/>
</dbReference>
<dbReference type="EMBL" id="FWXK01000003">
    <property type="protein sequence ID" value="SMC37104.1"/>
    <property type="molecule type" value="Genomic_DNA"/>
</dbReference>
<dbReference type="AlphaFoldDB" id="A0A1W1YLT0"/>
<dbReference type="Gene3D" id="1.10.10.1600">
    <property type="entry name" value="Bacterial DNA polymerase III alpha subunit, thumb domain"/>
    <property type="match status" value="1"/>
</dbReference>
<dbReference type="Pfam" id="PF17657">
    <property type="entry name" value="DNA_pol3_finger"/>
    <property type="match status" value="1"/>
</dbReference>